<dbReference type="PANTHER" id="PTHR44743:SF10">
    <property type="entry name" value="J DOMAIN-CONTAINING PROTEIN"/>
    <property type="match status" value="1"/>
</dbReference>
<dbReference type="InterPro" id="IPR001623">
    <property type="entry name" value="DnaJ_domain"/>
</dbReference>
<dbReference type="CDD" id="cd06257">
    <property type="entry name" value="DnaJ"/>
    <property type="match status" value="1"/>
</dbReference>
<proteinExistence type="predicted"/>
<reference evidence="2" key="1">
    <citation type="submission" date="2023-03" db="UniProtKB">
        <authorList>
            <consortium name="EnsemblPlants"/>
        </authorList>
    </citation>
    <scope>IDENTIFICATION</scope>
</reference>
<feature type="domain" description="J" evidence="1">
    <location>
        <begin position="69"/>
        <end position="141"/>
    </location>
</feature>
<dbReference type="PROSITE" id="PS50076">
    <property type="entry name" value="DNAJ_2"/>
    <property type="match status" value="1"/>
</dbReference>
<sequence length="199" mass="23337">MVEKDRMKISKTLKNISSLSPIRKLPDEPTTKPNLPPSLYKTPLTYYSINSTHRTSMEEMERDIFGSNSYYTILGVCSDSSPEEIRSAYRRLAMRWHPDRWAGRRASPALLSEAKAKFQQIQQAYSVLSDQRKRAMYDAGFYDLDDDDEDVHDQGFYDFMQEMVSLMAKVRNEVRMDFKLLNNISHYIKPHFPLRSPFF</sequence>
<dbReference type="PROSITE" id="PS50007">
    <property type="entry name" value="PIPLC_X_DOMAIN"/>
    <property type="match status" value="1"/>
</dbReference>
<dbReference type="SMR" id="A0A9I9CL30"/>
<dbReference type="Gramene" id="MELO3C005321.2.1">
    <property type="protein sequence ID" value="MELO3C005321.2.1"/>
    <property type="gene ID" value="MELO3C005321.2"/>
</dbReference>
<evidence type="ECO:0000259" key="1">
    <source>
        <dbReference type="PROSITE" id="PS50076"/>
    </source>
</evidence>
<protein>
    <recommendedName>
        <fullName evidence="1">J domain-containing protein</fullName>
    </recommendedName>
</protein>
<dbReference type="SUPFAM" id="SSF46565">
    <property type="entry name" value="Chaperone J-domain"/>
    <property type="match status" value="1"/>
</dbReference>
<dbReference type="Pfam" id="PF00226">
    <property type="entry name" value="DnaJ"/>
    <property type="match status" value="1"/>
</dbReference>
<dbReference type="AlphaFoldDB" id="A0A9I9CL30"/>
<dbReference type="PROSITE" id="PS00636">
    <property type="entry name" value="DNAJ_1"/>
    <property type="match status" value="1"/>
</dbReference>
<dbReference type="EnsemblPlants" id="MELO3C005321.2.1">
    <property type="protein sequence ID" value="MELO3C005321.2.1"/>
    <property type="gene ID" value="MELO3C005321.2"/>
</dbReference>
<organism evidence="2">
    <name type="scientific">Cucumis melo</name>
    <name type="common">Muskmelon</name>
    <dbReference type="NCBI Taxonomy" id="3656"/>
    <lineage>
        <taxon>Eukaryota</taxon>
        <taxon>Viridiplantae</taxon>
        <taxon>Streptophyta</taxon>
        <taxon>Embryophyta</taxon>
        <taxon>Tracheophyta</taxon>
        <taxon>Spermatophyta</taxon>
        <taxon>Magnoliopsida</taxon>
        <taxon>eudicotyledons</taxon>
        <taxon>Gunneridae</taxon>
        <taxon>Pentapetalae</taxon>
        <taxon>rosids</taxon>
        <taxon>fabids</taxon>
        <taxon>Cucurbitales</taxon>
        <taxon>Cucurbitaceae</taxon>
        <taxon>Benincaseae</taxon>
        <taxon>Cucumis</taxon>
    </lineage>
</organism>
<dbReference type="PRINTS" id="PR00625">
    <property type="entry name" value="JDOMAIN"/>
</dbReference>
<dbReference type="SMART" id="SM00271">
    <property type="entry name" value="DnaJ"/>
    <property type="match status" value="1"/>
</dbReference>
<name>A0A9I9CL30_CUCME</name>
<dbReference type="PANTHER" id="PTHR44743">
    <property type="entry name" value="PUTATIVE, EXPRESSED-RELATED"/>
    <property type="match status" value="1"/>
</dbReference>
<dbReference type="InterPro" id="IPR018253">
    <property type="entry name" value="DnaJ_domain_CS"/>
</dbReference>
<dbReference type="Gene3D" id="1.10.287.110">
    <property type="entry name" value="DnaJ domain"/>
    <property type="match status" value="1"/>
</dbReference>
<accession>A0A9I9CL30</accession>
<evidence type="ECO:0000313" key="2">
    <source>
        <dbReference type="EnsemblPlants" id="MELO3C005321.2.1"/>
    </source>
</evidence>
<dbReference type="InterPro" id="IPR036869">
    <property type="entry name" value="J_dom_sf"/>
</dbReference>